<comment type="caution">
    <text evidence="2">The sequence shown here is derived from an EMBL/GenBank/DDBJ whole genome shotgun (WGS) entry which is preliminary data.</text>
</comment>
<dbReference type="InterPro" id="IPR007404">
    <property type="entry name" value="YdjM-like"/>
</dbReference>
<keyword evidence="2" id="KW-0378">Hydrolase</keyword>
<evidence type="ECO:0000256" key="1">
    <source>
        <dbReference type="SAM" id="Phobius"/>
    </source>
</evidence>
<keyword evidence="1" id="KW-0812">Transmembrane</keyword>
<accession>A0ABT2J7W4</accession>
<evidence type="ECO:0000313" key="2">
    <source>
        <dbReference type="EMBL" id="MCT2583941.1"/>
    </source>
</evidence>
<feature type="transmembrane region" description="Helical" evidence="1">
    <location>
        <begin position="97"/>
        <end position="130"/>
    </location>
</feature>
<organism evidence="2 3">
    <name type="scientific">Actinophytocola gossypii</name>
    <dbReference type="NCBI Taxonomy" id="2812003"/>
    <lineage>
        <taxon>Bacteria</taxon>
        <taxon>Bacillati</taxon>
        <taxon>Actinomycetota</taxon>
        <taxon>Actinomycetes</taxon>
        <taxon>Pseudonocardiales</taxon>
        <taxon>Pseudonocardiaceae</taxon>
    </lineage>
</organism>
<protein>
    <submittedName>
        <fullName evidence="2">Metal-dependent hydrolase</fullName>
    </submittedName>
</protein>
<reference evidence="2 3" key="1">
    <citation type="submission" date="2021-02" db="EMBL/GenBank/DDBJ databases">
        <title>Actinophytocola xerophila sp. nov., isolated from soil of cotton cropping field.</title>
        <authorList>
            <person name="Huang R."/>
            <person name="Chen X."/>
            <person name="Ge X."/>
            <person name="Liu W."/>
        </authorList>
    </citation>
    <scope>NUCLEOTIDE SEQUENCE [LARGE SCALE GENOMIC DNA]</scope>
    <source>
        <strain evidence="2 3">S1-96</strain>
    </source>
</reference>
<dbReference type="EMBL" id="JAFFZE010000010">
    <property type="protein sequence ID" value="MCT2583941.1"/>
    <property type="molecule type" value="Genomic_DNA"/>
</dbReference>
<gene>
    <name evidence="2" type="ORF">JT362_12515</name>
</gene>
<proteinExistence type="predicted"/>
<evidence type="ECO:0000313" key="3">
    <source>
        <dbReference type="Proteomes" id="UP001156441"/>
    </source>
</evidence>
<feature type="transmembrane region" description="Helical" evidence="1">
    <location>
        <begin position="222"/>
        <end position="247"/>
    </location>
</feature>
<sequence>MMGHSHALTGWCAGLAVAPLVGLHTLPEVLPFATASAGYALLPDLDHPHATASRFLGPVTGLLSKILRACSRGLYALTKGPRDENCTGTHRHMTHTVAFALLLGWLATGISELGGGWAVGGIIAFGLFLAADVLGDWLLVVSVTAAGFTAYTGGLDDALTASTGWVGVAVALGCVVHCLGDAATKSGCPFLWPIPIAGETWYELRPPKWLRFRTGGGVEKHLVVPAATVAGVLLLPGVWGALTALVARFAPPTAMP</sequence>
<feature type="transmembrane region" description="Helical" evidence="1">
    <location>
        <begin position="137"/>
        <end position="155"/>
    </location>
</feature>
<name>A0ABT2J7W4_9PSEU</name>
<keyword evidence="1" id="KW-1133">Transmembrane helix</keyword>
<dbReference type="GO" id="GO:0016787">
    <property type="term" value="F:hydrolase activity"/>
    <property type="evidence" value="ECO:0007669"/>
    <property type="project" value="UniProtKB-KW"/>
</dbReference>
<dbReference type="Pfam" id="PF04307">
    <property type="entry name" value="YdjM"/>
    <property type="match status" value="1"/>
</dbReference>
<dbReference type="RefSeq" id="WP_260191318.1">
    <property type="nucleotide sequence ID" value="NZ_JAFFZE010000010.1"/>
</dbReference>
<dbReference type="Proteomes" id="UP001156441">
    <property type="component" value="Unassembled WGS sequence"/>
</dbReference>
<keyword evidence="1" id="KW-0472">Membrane</keyword>
<keyword evidence="3" id="KW-1185">Reference proteome</keyword>